<dbReference type="Proteomes" id="UP000070427">
    <property type="component" value="Unassembled WGS sequence"/>
</dbReference>
<dbReference type="AlphaFoldDB" id="A0A140L1E9"/>
<dbReference type="OrthoDB" id="9834667at2"/>
<feature type="transmembrane region" description="Helical" evidence="1">
    <location>
        <begin position="7"/>
        <end position="27"/>
    </location>
</feature>
<keyword evidence="3" id="KW-1185">Reference proteome</keyword>
<keyword evidence="1" id="KW-1133">Transmembrane helix</keyword>
<evidence type="ECO:0000256" key="1">
    <source>
        <dbReference type="SAM" id="Phobius"/>
    </source>
</evidence>
<sequence length="166" mass="19400">MKKRWLVYLIEILMLIPIIGISLYFIIDLRQYLELIFYNRNIVTKQDYYRFCINAFIAALFIVFLGNANKKILGIWKHFLIAMVILSGTRLFSAFLIDWLCSDKLYFTGSNYEPLIIHLQQKVGAAILCGEITIILLIIYLRNRKSIKGCTGREASNISDKYFRIT</sequence>
<reference evidence="2 3" key="1">
    <citation type="submission" date="2015-12" db="EMBL/GenBank/DDBJ databases">
        <title>Draft genome sequnece of Fervidicola ferrireducens strain Y170.</title>
        <authorList>
            <person name="Patel B.K."/>
        </authorList>
    </citation>
    <scope>NUCLEOTIDE SEQUENCE [LARGE SCALE GENOMIC DNA]</scope>
    <source>
        <strain evidence="2 3">Y170</strain>
    </source>
</reference>
<feature type="transmembrane region" description="Helical" evidence="1">
    <location>
        <begin position="123"/>
        <end position="141"/>
    </location>
</feature>
<dbReference type="EMBL" id="LOED01000050">
    <property type="protein sequence ID" value="KXG74374.1"/>
    <property type="molecule type" value="Genomic_DNA"/>
</dbReference>
<dbReference type="InParanoid" id="A0A140L1E9"/>
<evidence type="ECO:0000313" key="3">
    <source>
        <dbReference type="Proteomes" id="UP000070427"/>
    </source>
</evidence>
<feature type="transmembrane region" description="Helical" evidence="1">
    <location>
        <begin position="47"/>
        <end position="66"/>
    </location>
</feature>
<feature type="transmembrane region" description="Helical" evidence="1">
    <location>
        <begin position="78"/>
        <end position="97"/>
    </location>
</feature>
<organism evidence="2 3">
    <name type="scientific">Fervidicola ferrireducens</name>
    <dbReference type="NCBI Taxonomy" id="520764"/>
    <lineage>
        <taxon>Bacteria</taxon>
        <taxon>Bacillati</taxon>
        <taxon>Bacillota</taxon>
        <taxon>Clostridia</taxon>
        <taxon>Thermosediminibacterales</taxon>
        <taxon>Thermosediminibacteraceae</taxon>
        <taxon>Fervidicola</taxon>
    </lineage>
</organism>
<gene>
    <name evidence="2" type="ORF">AN618_23240</name>
</gene>
<keyword evidence="1" id="KW-0812">Transmembrane</keyword>
<keyword evidence="1" id="KW-0472">Membrane</keyword>
<protein>
    <submittedName>
        <fullName evidence="2">Uncharacterized protein</fullName>
    </submittedName>
</protein>
<name>A0A140L1E9_9FIRM</name>
<proteinExistence type="predicted"/>
<evidence type="ECO:0000313" key="2">
    <source>
        <dbReference type="EMBL" id="KXG74374.1"/>
    </source>
</evidence>
<dbReference type="RefSeq" id="WP_066355340.1">
    <property type="nucleotide sequence ID" value="NZ_LOED01000050.1"/>
</dbReference>
<accession>A0A140L1E9</accession>
<comment type="caution">
    <text evidence="2">The sequence shown here is derived from an EMBL/GenBank/DDBJ whole genome shotgun (WGS) entry which is preliminary data.</text>
</comment>